<dbReference type="Gene3D" id="2.40.10.10">
    <property type="entry name" value="Trypsin-like serine proteases"/>
    <property type="match status" value="1"/>
</dbReference>
<evidence type="ECO:0000259" key="1">
    <source>
        <dbReference type="Pfam" id="PF00089"/>
    </source>
</evidence>
<dbReference type="Proteomes" id="UP001501009">
    <property type="component" value="Unassembled WGS sequence"/>
</dbReference>
<dbReference type="EMBL" id="BAABDE010000013">
    <property type="protein sequence ID" value="GAA3791338.1"/>
    <property type="molecule type" value="Genomic_DNA"/>
</dbReference>
<organism evidence="2 3">
    <name type="scientific">Streptomyces coacervatus</name>
    <dbReference type="NCBI Taxonomy" id="647381"/>
    <lineage>
        <taxon>Bacteria</taxon>
        <taxon>Bacillati</taxon>
        <taxon>Actinomycetota</taxon>
        <taxon>Actinomycetes</taxon>
        <taxon>Kitasatosporales</taxon>
        <taxon>Streptomycetaceae</taxon>
        <taxon>Streptomyces</taxon>
    </lineage>
</organism>
<evidence type="ECO:0000313" key="3">
    <source>
        <dbReference type="Proteomes" id="UP001501009"/>
    </source>
</evidence>
<accession>A0ABP7HFQ0</accession>
<reference evidence="3" key="1">
    <citation type="journal article" date="2019" name="Int. J. Syst. Evol. Microbiol.">
        <title>The Global Catalogue of Microorganisms (GCM) 10K type strain sequencing project: providing services to taxonomists for standard genome sequencing and annotation.</title>
        <authorList>
            <consortium name="The Broad Institute Genomics Platform"/>
            <consortium name="The Broad Institute Genome Sequencing Center for Infectious Disease"/>
            <person name="Wu L."/>
            <person name="Ma J."/>
        </authorList>
    </citation>
    <scope>NUCLEOTIDE SEQUENCE [LARGE SCALE GENOMIC DNA]</scope>
    <source>
        <strain evidence="3">JCM 17138</strain>
    </source>
</reference>
<dbReference type="InterPro" id="IPR001254">
    <property type="entry name" value="Trypsin_dom"/>
</dbReference>
<dbReference type="Pfam" id="PF00089">
    <property type="entry name" value="Trypsin"/>
    <property type="match status" value="1"/>
</dbReference>
<keyword evidence="3" id="KW-1185">Reference proteome</keyword>
<dbReference type="InterPro" id="IPR043504">
    <property type="entry name" value="Peptidase_S1_PA_chymotrypsin"/>
</dbReference>
<feature type="domain" description="Peptidase S1" evidence="1">
    <location>
        <begin position="13"/>
        <end position="40"/>
    </location>
</feature>
<evidence type="ECO:0000313" key="2">
    <source>
        <dbReference type="EMBL" id="GAA3791338.1"/>
    </source>
</evidence>
<gene>
    <name evidence="2" type="ORF">GCM10022403_026750</name>
</gene>
<dbReference type="InterPro" id="IPR009003">
    <property type="entry name" value="Peptidase_S1_PA"/>
</dbReference>
<comment type="caution">
    <text evidence="2">The sequence shown here is derived from an EMBL/GenBank/DDBJ whole genome shotgun (WGS) entry which is preliminary data.</text>
</comment>
<protein>
    <recommendedName>
        <fullName evidence="1">Peptidase S1 domain-containing protein</fullName>
    </recommendedName>
</protein>
<proteinExistence type="predicted"/>
<name>A0ABP7HFQ0_9ACTN</name>
<dbReference type="SUPFAM" id="SSF50494">
    <property type="entry name" value="Trypsin-like serine proteases"/>
    <property type="match status" value="1"/>
</dbReference>
<sequence length="48" mass="5026">MFRKDDTGHWIEAGITSWGNGCARPGVPGIYTQVSTFASAVAQAADAL</sequence>